<comment type="catalytic activity">
    <reaction evidence="9 10">
        <text>hydrogencarbonate + H(+) = CO2 + H2O</text>
        <dbReference type="Rhea" id="RHEA:10748"/>
        <dbReference type="ChEBI" id="CHEBI:15377"/>
        <dbReference type="ChEBI" id="CHEBI:15378"/>
        <dbReference type="ChEBI" id="CHEBI:16526"/>
        <dbReference type="ChEBI" id="CHEBI:17544"/>
        <dbReference type="EC" id="4.2.1.1"/>
    </reaction>
</comment>
<sequence length="235" mass="27169">MKGKVLVMKSKPLKSDDCSTIDYGDFQSPIKIQPDCAVEMQDRGEIILNYDRTFISIEDEGDTIKVHNDESGFAIINGRNFQLKEFHFHVGNKEEEQHESEHVIEGHCYKMELHLVHTSQVGRIAVLSVFFKIGRENSAIQTILNNINKKNVVTTTIDIDIKELLPHETVYYHYLGSLTTSGCIENVEWYVFETSIEMSQEQYNIFKTHYSGNVRKIQNLNGRKILKKKIKLFPK</sequence>
<dbReference type="RefSeq" id="WP_098281858.1">
    <property type="nucleotide sequence ID" value="NZ_WBPI01000027.1"/>
</dbReference>
<evidence type="ECO:0000256" key="6">
    <source>
        <dbReference type="ARBA" id="ARBA00022723"/>
    </source>
</evidence>
<dbReference type="InterPro" id="IPR036398">
    <property type="entry name" value="CA_dom_sf"/>
</dbReference>
<dbReference type="SMART" id="SM01057">
    <property type="entry name" value="Carb_anhydrase"/>
    <property type="match status" value="1"/>
</dbReference>
<comment type="function">
    <text evidence="2 10">Reversible hydration of carbon dioxide.</text>
</comment>
<reference evidence="12 13" key="1">
    <citation type="submission" date="2019-10" db="EMBL/GenBank/DDBJ databases">
        <title>Bacillus from the desert of Cuatro Cinegas, Coahuila.</title>
        <authorList>
            <person name="Olmedo-Alvarez G."/>
            <person name="Saldana S."/>
            <person name="Barcelo D."/>
        </authorList>
    </citation>
    <scope>NUCLEOTIDE SEQUENCE [LARGE SCALE GENOMIC DNA]</scope>
    <source>
        <strain evidence="12 13">CH316_11T</strain>
    </source>
</reference>
<evidence type="ECO:0000256" key="1">
    <source>
        <dbReference type="ARBA" id="ARBA00001947"/>
    </source>
</evidence>
<evidence type="ECO:0000256" key="3">
    <source>
        <dbReference type="ARBA" id="ARBA00010718"/>
    </source>
</evidence>
<dbReference type="GO" id="GO:0004089">
    <property type="term" value="F:carbonate dehydratase activity"/>
    <property type="evidence" value="ECO:0007669"/>
    <property type="project" value="UniProtKB-UniRule"/>
</dbReference>
<evidence type="ECO:0000256" key="10">
    <source>
        <dbReference type="RuleBase" id="RU367011"/>
    </source>
</evidence>
<keyword evidence="8 10" id="KW-0456">Lyase</keyword>
<dbReference type="Pfam" id="PF00194">
    <property type="entry name" value="Carb_anhydrase"/>
    <property type="match status" value="1"/>
</dbReference>
<proteinExistence type="inferred from homology"/>
<gene>
    <name evidence="12" type="ORF">F8165_29495</name>
</gene>
<evidence type="ECO:0000256" key="7">
    <source>
        <dbReference type="ARBA" id="ARBA00022833"/>
    </source>
</evidence>
<evidence type="ECO:0000313" key="13">
    <source>
        <dbReference type="Proteomes" id="UP000461739"/>
    </source>
</evidence>
<dbReference type="EMBL" id="WBPI01000027">
    <property type="protein sequence ID" value="KAB2446198.1"/>
    <property type="molecule type" value="Genomic_DNA"/>
</dbReference>
<protein>
    <recommendedName>
        <fullName evidence="5 10">Carbonic anhydrase</fullName>
        <ecNumber evidence="4 10">4.2.1.1</ecNumber>
    </recommendedName>
</protein>
<dbReference type="PROSITE" id="PS00162">
    <property type="entry name" value="ALPHA_CA_1"/>
    <property type="match status" value="1"/>
</dbReference>
<comment type="caution">
    <text evidence="12">The sequence shown here is derived from an EMBL/GenBank/DDBJ whole genome shotgun (WGS) entry which is preliminary data.</text>
</comment>
<comment type="cofactor">
    <cofactor evidence="1 10">
        <name>Zn(2+)</name>
        <dbReference type="ChEBI" id="CHEBI:29105"/>
    </cofactor>
</comment>
<dbReference type="Proteomes" id="UP000461739">
    <property type="component" value="Unassembled WGS sequence"/>
</dbReference>
<dbReference type="InterPro" id="IPR018338">
    <property type="entry name" value="Carbonic_anhydrase_a-class_CS"/>
</dbReference>
<evidence type="ECO:0000259" key="11">
    <source>
        <dbReference type="PROSITE" id="PS51144"/>
    </source>
</evidence>
<comment type="similarity">
    <text evidence="3 10">Belongs to the alpha-carbonic anhydrase family.</text>
</comment>
<dbReference type="InterPro" id="IPR041891">
    <property type="entry name" value="Alpha_CA_prokaryot-like"/>
</dbReference>
<dbReference type="AlphaFoldDB" id="A0AAN5XKS8"/>
<dbReference type="InterPro" id="IPR001148">
    <property type="entry name" value="CA_dom"/>
</dbReference>
<evidence type="ECO:0000256" key="5">
    <source>
        <dbReference type="ARBA" id="ARBA00014628"/>
    </source>
</evidence>
<feature type="domain" description="Alpha-carbonic anhydrase" evidence="11">
    <location>
        <begin position="1"/>
        <end position="229"/>
    </location>
</feature>
<dbReference type="Gene3D" id="3.10.200.10">
    <property type="entry name" value="Alpha carbonic anhydrase"/>
    <property type="match status" value="1"/>
</dbReference>
<dbReference type="SUPFAM" id="SSF51069">
    <property type="entry name" value="Carbonic anhydrase"/>
    <property type="match status" value="1"/>
</dbReference>
<evidence type="ECO:0000256" key="4">
    <source>
        <dbReference type="ARBA" id="ARBA00012925"/>
    </source>
</evidence>
<keyword evidence="7 10" id="KW-0862">Zinc</keyword>
<evidence type="ECO:0000256" key="2">
    <source>
        <dbReference type="ARBA" id="ARBA00002904"/>
    </source>
</evidence>
<accession>A0AAN5XKS8</accession>
<name>A0AAN5XKS8_BACCE</name>
<dbReference type="PROSITE" id="PS51144">
    <property type="entry name" value="ALPHA_CA_2"/>
    <property type="match status" value="1"/>
</dbReference>
<organism evidence="12 13">
    <name type="scientific">Bacillus cereus</name>
    <dbReference type="NCBI Taxonomy" id="1396"/>
    <lineage>
        <taxon>Bacteria</taxon>
        <taxon>Bacillati</taxon>
        <taxon>Bacillota</taxon>
        <taxon>Bacilli</taxon>
        <taxon>Bacillales</taxon>
        <taxon>Bacillaceae</taxon>
        <taxon>Bacillus</taxon>
        <taxon>Bacillus cereus group</taxon>
    </lineage>
</organism>
<dbReference type="CDD" id="cd03124">
    <property type="entry name" value="alpha_CA_prokaryotic_like"/>
    <property type="match status" value="1"/>
</dbReference>
<keyword evidence="6 10" id="KW-0479">Metal-binding</keyword>
<dbReference type="PANTHER" id="PTHR18952">
    <property type="entry name" value="CARBONIC ANHYDRASE"/>
    <property type="match status" value="1"/>
</dbReference>
<dbReference type="InterPro" id="IPR023561">
    <property type="entry name" value="Carbonic_anhydrase_a-class"/>
</dbReference>
<evidence type="ECO:0000256" key="8">
    <source>
        <dbReference type="ARBA" id="ARBA00023239"/>
    </source>
</evidence>
<dbReference type="GO" id="GO:0008270">
    <property type="term" value="F:zinc ion binding"/>
    <property type="evidence" value="ECO:0007669"/>
    <property type="project" value="UniProtKB-UniRule"/>
</dbReference>
<evidence type="ECO:0000313" key="12">
    <source>
        <dbReference type="EMBL" id="KAB2446198.1"/>
    </source>
</evidence>
<dbReference type="EC" id="4.2.1.1" evidence="4 10"/>
<dbReference type="PANTHER" id="PTHR18952:SF265">
    <property type="entry name" value="CARBONIC ANHYDRASE"/>
    <property type="match status" value="1"/>
</dbReference>
<evidence type="ECO:0000256" key="9">
    <source>
        <dbReference type="ARBA" id="ARBA00048348"/>
    </source>
</evidence>